<evidence type="ECO:0000256" key="4">
    <source>
        <dbReference type="HAMAP-Rule" id="MF_00925"/>
    </source>
</evidence>
<feature type="domain" description="Outer membrane protein assembly factor BamE" evidence="5">
    <location>
        <begin position="35"/>
        <end position="104"/>
    </location>
</feature>
<dbReference type="NCBIfam" id="NF008585">
    <property type="entry name" value="PRK11548.1"/>
    <property type="match status" value="1"/>
</dbReference>
<dbReference type="PROSITE" id="PS51257">
    <property type="entry name" value="PROKAR_LIPOPROTEIN"/>
    <property type="match status" value="1"/>
</dbReference>
<keyword evidence="4" id="KW-0449">Lipoprotein</keyword>
<gene>
    <name evidence="4 6" type="primary">bamE</name>
    <name evidence="6" type="ORF">ERCIKOCA2762_053</name>
</gene>
<dbReference type="GO" id="GO:1990063">
    <property type="term" value="C:Bam protein complex"/>
    <property type="evidence" value="ECO:0007669"/>
    <property type="project" value="TreeGrafter"/>
</dbReference>
<keyword evidence="2 4" id="KW-0472">Membrane</keyword>
<dbReference type="RefSeq" id="WP_415017148.1">
    <property type="nucleotide sequence ID" value="NZ_LR217715.1"/>
</dbReference>
<dbReference type="Gene3D" id="3.30.1450.10">
    <property type="match status" value="1"/>
</dbReference>
<keyword evidence="3 4" id="KW-0998">Cell outer membrane</keyword>
<dbReference type="GO" id="GO:0051205">
    <property type="term" value="P:protein insertion into membrane"/>
    <property type="evidence" value="ECO:0007669"/>
    <property type="project" value="UniProtKB-UniRule"/>
</dbReference>
<reference evidence="6 7" key="1">
    <citation type="submission" date="2019-02" db="EMBL/GenBank/DDBJ databases">
        <authorList>
            <person name="Manzano-Marin A."/>
            <person name="Manzano-Marin A."/>
        </authorList>
    </citation>
    <scope>NUCLEOTIDE SEQUENCE [LARGE SCALE GENOMIC DNA]</scope>
    <source>
        <strain evidence="6 7">ErCikochiana</strain>
    </source>
</reference>
<dbReference type="HAMAP" id="MF_00925">
    <property type="entry name" value="OM_assembly_BamE"/>
    <property type="match status" value="1"/>
</dbReference>
<comment type="subcellular location">
    <subcellularLocation>
        <location evidence="4">Cell outer membrane</location>
        <topology evidence="4">Lipid-anchor</topology>
    </subcellularLocation>
</comment>
<evidence type="ECO:0000313" key="7">
    <source>
        <dbReference type="Proteomes" id="UP000294368"/>
    </source>
</evidence>
<dbReference type="Proteomes" id="UP000294368">
    <property type="component" value="Chromosome"/>
</dbReference>
<dbReference type="PANTHER" id="PTHR37482">
    <property type="entry name" value="OUTER MEMBRANE PROTEIN ASSEMBLY FACTOR BAME"/>
    <property type="match status" value="1"/>
</dbReference>
<dbReference type="PANTHER" id="PTHR37482:SF1">
    <property type="entry name" value="OUTER MEMBRANE PROTEIN ASSEMBLY FACTOR BAME"/>
    <property type="match status" value="1"/>
</dbReference>
<dbReference type="Pfam" id="PF04355">
    <property type="entry name" value="BamE"/>
    <property type="match status" value="1"/>
</dbReference>
<evidence type="ECO:0000256" key="2">
    <source>
        <dbReference type="ARBA" id="ARBA00023136"/>
    </source>
</evidence>
<dbReference type="AlphaFoldDB" id="A0A451D959"/>
<organism evidence="6 7">
    <name type="scientific">Candidatus Erwinia haradaeae</name>
    <dbReference type="NCBI Taxonomy" id="1922217"/>
    <lineage>
        <taxon>Bacteria</taxon>
        <taxon>Pseudomonadati</taxon>
        <taxon>Pseudomonadota</taxon>
        <taxon>Gammaproteobacteria</taxon>
        <taxon>Enterobacterales</taxon>
        <taxon>Erwiniaceae</taxon>
        <taxon>Erwinia</taxon>
    </lineage>
</organism>
<keyword evidence="1 4" id="KW-0732">Signal</keyword>
<proteinExistence type="inferred from homology"/>
<comment type="subunit">
    <text evidence="4">Part of the Bam complex, which is composed of the outer membrane protein BamA, and four lipoproteins BamB, BamC, BamD and BamE.</text>
</comment>
<dbReference type="InterPro" id="IPR037873">
    <property type="entry name" value="BamE-like"/>
</dbReference>
<keyword evidence="4" id="KW-0564">Palmitate</keyword>
<evidence type="ECO:0000256" key="1">
    <source>
        <dbReference type="ARBA" id="ARBA00022729"/>
    </source>
</evidence>
<dbReference type="InterPro" id="IPR007450">
    <property type="entry name" value="BamE_dom"/>
</dbReference>
<dbReference type="InterPro" id="IPR026592">
    <property type="entry name" value="BamE"/>
</dbReference>
<dbReference type="GO" id="GO:0030674">
    <property type="term" value="F:protein-macromolecule adaptor activity"/>
    <property type="evidence" value="ECO:0007669"/>
    <property type="project" value="TreeGrafter"/>
</dbReference>
<evidence type="ECO:0000259" key="5">
    <source>
        <dbReference type="Pfam" id="PF04355"/>
    </source>
</evidence>
<sequence precursor="true">MIRYTILTLMAVYLIITGGCSTVEKVVYHPDIIQGNYLVDKDVKKIHIGMSQKQVLDILGTPSVKDIFGKNIWYYICHIPLRHHPIRRQKLTLTFNNNGILTHINDLCIDYNDHKYHEES</sequence>
<comment type="function">
    <text evidence="4">Part of the outer membrane protein assembly complex, which is involved in assembly and insertion of beta-barrel proteins into the outer membrane.</text>
</comment>
<accession>A0A451D959</accession>
<comment type="similarity">
    <text evidence="4">Belongs to the BamE family.</text>
</comment>
<dbReference type="EMBL" id="LR217715">
    <property type="protein sequence ID" value="VFP82805.1"/>
    <property type="molecule type" value="Genomic_DNA"/>
</dbReference>
<dbReference type="GO" id="GO:0043165">
    <property type="term" value="P:Gram-negative-bacterium-type cell outer membrane assembly"/>
    <property type="evidence" value="ECO:0007669"/>
    <property type="project" value="UniProtKB-UniRule"/>
</dbReference>
<name>A0A451D959_9GAMM</name>
<evidence type="ECO:0000313" key="6">
    <source>
        <dbReference type="EMBL" id="VFP82805.1"/>
    </source>
</evidence>
<evidence type="ECO:0000256" key="3">
    <source>
        <dbReference type="ARBA" id="ARBA00023237"/>
    </source>
</evidence>
<protein>
    <recommendedName>
        <fullName evidence="4">Outer membrane protein assembly factor BamE</fullName>
    </recommendedName>
</protein>